<dbReference type="Gene3D" id="1.20.1070.10">
    <property type="entry name" value="Rhodopsin 7-helix transmembrane proteins"/>
    <property type="match status" value="1"/>
</dbReference>
<dbReference type="Pfam" id="PF00001">
    <property type="entry name" value="7tm_1"/>
    <property type="match status" value="1"/>
</dbReference>
<evidence type="ECO:0000256" key="8">
    <source>
        <dbReference type="SAM" id="Phobius"/>
    </source>
</evidence>
<evidence type="ECO:0000256" key="5">
    <source>
        <dbReference type="ARBA" id="ARBA00023136"/>
    </source>
</evidence>
<evidence type="ECO:0000313" key="11">
    <source>
        <dbReference type="Proteomes" id="UP001634394"/>
    </source>
</evidence>
<feature type="transmembrane region" description="Helical" evidence="8">
    <location>
        <begin position="250"/>
        <end position="277"/>
    </location>
</feature>
<evidence type="ECO:0000256" key="6">
    <source>
        <dbReference type="ARBA" id="ARBA00023170"/>
    </source>
</evidence>
<feature type="transmembrane region" description="Helical" evidence="8">
    <location>
        <begin position="114"/>
        <end position="134"/>
    </location>
</feature>
<accession>A0ABD3VY36</accession>
<keyword evidence="6" id="KW-0675">Receptor</keyword>
<dbReference type="CDD" id="cd14978">
    <property type="entry name" value="7tmA_FMRFamide_R-like"/>
    <property type="match status" value="1"/>
</dbReference>
<dbReference type="InterPro" id="IPR000276">
    <property type="entry name" value="GPCR_Rhodpsn"/>
</dbReference>
<dbReference type="SUPFAM" id="SSF81321">
    <property type="entry name" value="Family A G protein-coupled receptor-like"/>
    <property type="match status" value="1"/>
</dbReference>
<feature type="transmembrane region" description="Helical" evidence="8">
    <location>
        <begin position="76"/>
        <end position="94"/>
    </location>
</feature>
<dbReference type="InterPro" id="IPR017452">
    <property type="entry name" value="GPCR_Rhodpsn_7TM"/>
</dbReference>
<evidence type="ECO:0000313" key="10">
    <source>
        <dbReference type="EMBL" id="KAL3866519.1"/>
    </source>
</evidence>
<dbReference type="PROSITE" id="PS50262">
    <property type="entry name" value="G_PROTEIN_RECEP_F1_2"/>
    <property type="match status" value="1"/>
</dbReference>
<gene>
    <name evidence="10" type="ORF">ACJMK2_043812</name>
</gene>
<reference evidence="10 11" key="1">
    <citation type="submission" date="2024-11" db="EMBL/GenBank/DDBJ databases">
        <title>Chromosome-level genome assembly of the freshwater bivalve Anodonta woodiana.</title>
        <authorList>
            <person name="Chen X."/>
        </authorList>
    </citation>
    <scope>NUCLEOTIDE SEQUENCE [LARGE SCALE GENOMIC DNA]</scope>
    <source>
        <strain evidence="10">MN2024</strain>
        <tissue evidence="10">Gills</tissue>
    </source>
</reference>
<dbReference type="GO" id="GO:0016020">
    <property type="term" value="C:membrane"/>
    <property type="evidence" value="ECO:0007669"/>
    <property type="project" value="UniProtKB-SubCell"/>
</dbReference>
<feature type="transmembrane region" description="Helical" evidence="8">
    <location>
        <begin position="154"/>
        <end position="176"/>
    </location>
</feature>
<comment type="subcellular location">
    <subcellularLocation>
        <location evidence="1">Membrane</location>
        <topology evidence="1">Multi-pass membrane protein</topology>
    </subcellularLocation>
</comment>
<dbReference type="PANTHER" id="PTHR24243">
    <property type="entry name" value="G-PROTEIN COUPLED RECEPTOR"/>
    <property type="match status" value="1"/>
</dbReference>
<sequence>MEILNLTLEFTTSNMATLTINQSDVNATQLDSPIIWSRQDVDKYITPFIYAVGFPGNLMSFVIWLQKRMRHSSGCYLASLAMTDFIFLLLHVMYELHEVWKVDTVDYPGICESFTIVFLAAQYLSPLLVLAFTVERYISICHPFTRERYCTPRLAVIVVISLAVFSLAICGIQGYFYRVDPATNLCNVRKEIIEGGTNSFWTIWTWITEMLIFLIVPLSVLIFNVMVILEARRLSKFEQHQLRSRSQKTSATTFMLLAVSFYLIFTTLPVTIVYVSYFSFPEGKDNIIQATDPVWQRNFKYLLARKIIEEFGMTHYALNFYIYMITGKIFRQEFKRLFFRFCVKEIPERVRTEYSTLRSSFRGSMKNMTVRLTNGHSHKEGNETHV</sequence>
<feature type="transmembrane region" description="Helical" evidence="8">
    <location>
        <begin position="313"/>
        <end position="330"/>
    </location>
</feature>
<keyword evidence="3 8" id="KW-1133">Transmembrane helix</keyword>
<dbReference type="PANTHER" id="PTHR24243:SF233">
    <property type="entry name" value="THYROTROPIN-RELEASING HORMONE RECEPTOR"/>
    <property type="match status" value="1"/>
</dbReference>
<keyword evidence="4" id="KW-0297">G-protein coupled receptor</keyword>
<evidence type="ECO:0000259" key="9">
    <source>
        <dbReference type="PROSITE" id="PS50262"/>
    </source>
</evidence>
<evidence type="ECO:0000256" key="1">
    <source>
        <dbReference type="ARBA" id="ARBA00004141"/>
    </source>
</evidence>
<organism evidence="10 11">
    <name type="scientific">Sinanodonta woodiana</name>
    <name type="common">Chinese pond mussel</name>
    <name type="synonym">Anodonta woodiana</name>
    <dbReference type="NCBI Taxonomy" id="1069815"/>
    <lineage>
        <taxon>Eukaryota</taxon>
        <taxon>Metazoa</taxon>
        <taxon>Spiralia</taxon>
        <taxon>Lophotrochozoa</taxon>
        <taxon>Mollusca</taxon>
        <taxon>Bivalvia</taxon>
        <taxon>Autobranchia</taxon>
        <taxon>Heteroconchia</taxon>
        <taxon>Palaeoheterodonta</taxon>
        <taxon>Unionida</taxon>
        <taxon>Unionoidea</taxon>
        <taxon>Unionidae</taxon>
        <taxon>Unioninae</taxon>
        <taxon>Sinanodonta</taxon>
    </lineage>
</organism>
<dbReference type="EMBL" id="JBJQND010000009">
    <property type="protein sequence ID" value="KAL3866519.1"/>
    <property type="molecule type" value="Genomic_DNA"/>
</dbReference>
<dbReference type="PRINTS" id="PR00237">
    <property type="entry name" value="GPCRRHODOPSN"/>
</dbReference>
<keyword evidence="7" id="KW-0807">Transducer</keyword>
<evidence type="ECO:0000256" key="3">
    <source>
        <dbReference type="ARBA" id="ARBA00022989"/>
    </source>
</evidence>
<evidence type="ECO:0000256" key="7">
    <source>
        <dbReference type="ARBA" id="ARBA00023224"/>
    </source>
</evidence>
<keyword evidence="2 8" id="KW-0812">Transmembrane</keyword>
<dbReference type="AlphaFoldDB" id="A0ABD3VY36"/>
<dbReference type="Proteomes" id="UP001634394">
    <property type="component" value="Unassembled WGS sequence"/>
</dbReference>
<protein>
    <recommendedName>
        <fullName evidence="9">G-protein coupled receptors family 1 profile domain-containing protein</fullName>
    </recommendedName>
</protein>
<name>A0ABD3VY36_SINWO</name>
<feature type="domain" description="G-protein coupled receptors family 1 profile" evidence="9">
    <location>
        <begin position="56"/>
        <end position="323"/>
    </location>
</feature>
<dbReference type="GO" id="GO:0004930">
    <property type="term" value="F:G protein-coupled receptor activity"/>
    <property type="evidence" value="ECO:0007669"/>
    <property type="project" value="UniProtKB-KW"/>
</dbReference>
<feature type="transmembrane region" description="Helical" evidence="8">
    <location>
        <begin position="44"/>
        <end position="64"/>
    </location>
</feature>
<evidence type="ECO:0000256" key="2">
    <source>
        <dbReference type="ARBA" id="ARBA00022692"/>
    </source>
</evidence>
<comment type="caution">
    <text evidence="10">The sequence shown here is derived from an EMBL/GenBank/DDBJ whole genome shotgun (WGS) entry which is preliminary data.</text>
</comment>
<keyword evidence="5 8" id="KW-0472">Membrane</keyword>
<feature type="transmembrane region" description="Helical" evidence="8">
    <location>
        <begin position="203"/>
        <end position="229"/>
    </location>
</feature>
<evidence type="ECO:0000256" key="4">
    <source>
        <dbReference type="ARBA" id="ARBA00023040"/>
    </source>
</evidence>
<keyword evidence="11" id="KW-1185">Reference proteome</keyword>
<proteinExistence type="predicted"/>